<dbReference type="Proteomes" id="UP000266841">
    <property type="component" value="Unassembled WGS sequence"/>
</dbReference>
<sequence length="251" mass="27317">MYKRSYGPCGRVPPSRAGEHPINVRHNQNPYALSSKRKPNINSSETVQPTPVSNPYKKPRFRSSMWKTSGSNPTIKRPRLSEGRIPDATPIKLCYGDDFYGYDALYSGWTKNGNPDGPGTLRFIGVVLKGGFGDQKYDVIIKGNFCEGLLTPTALCLGGRNFPTPNLASPTARLRKDNDEPTSPLVCHLSAHHEIKRKLANSTRPRLLLSHLPQRPSLAAAMSNSTCPNAPLVPVVSGGATDGYDDSDATS</sequence>
<dbReference type="EMBL" id="AGNL01044473">
    <property type="protein sequence ID" value="EJK49744.1"/>
    <property type="molecule type" value="Genomic_DNA"/>
</dbReference>
<feature type="compositionally biased region" description="Polar residues" evidence="1">
    <location>
        <begin position="65"/>
        <end position="74"/>
    </location>
</feature>
<dbReference type="AlphaFoldDB" id="K0RBX1"/>
<protein>
    <submittedName>
        <fullName evidence="2">Uncharacterized protein</fullName>
    </submittedName>
</protein>
<feature type="region of interest" description="Disordered" evidence="1">
    <location>
        <begin position="1"/>
        <end position="82"/>
    </location>
</feature>
<feature type="compositionally biased region" description="Polar residues" evidence="1">
    <location>
        <begin position="40"/>
        <end position="53"/>
    </location>
</feature>
<reference evidence="2 3" key="1">
    <citation type="journal article" date="2012" name="Genome Biol.">
        <title>Genome and low-iron response of an oceanic diatom adapted to chronic iron limitation.</title>
        <authorList>
            <person name="Lommer M."/>
            <person name="Specht M."/>
            <person name="Roy A.S."/>
            <person name="Kraemer L."/>
            <person name="Andreson R."/>
            <person name="Gutowska M.A."/>
            <person name="Wolf J."/>
            <person name="Bergner S.V."/>
            <person name="Schilhabel M.B."/>
            <person name="Klostermeier U.C."/>
            <person name="Beiko R.G."/>
            <person name="Rosenstiel P."/>
            <person name="Hippler M."/>
            <person name="Laroche J."/>
        </authorList>
    </citation>
    <scope>NUCLEOTIDE SEQUENCE [LARGE SCALE GENOMIC DNA]</scope>
    <source>
        <strain evidence="2 3">CCMP1005</strain>
    </source>
</reference>
<name>K0RBX1_THAOC</name>
<comment type="caution">
    <text evidence="2">The sequence shown here is derived from an EMBL/GenBank/DDBJ whole genome shotgun (WGS) entry which is preliminary data.</text>
</comment>
<feature type="non-terminal residue" evidence="2">
    <location>
        <position position="251"/>
    </location>
</feature>
<keyword evidence="3" id="KW-1185">Reference proteome</keyword>
<accession>K0RBX1</accession>
<evidence type="ECO:0000313" key="2">
    <source>
        <dbReference type="EMBL" id="EJK49744.1"/>
    </source>
</evidence>
<gene>
    <name evidence="2" type="ORF">THAOC_31346</name>
</gene>
<proteinExistence type="predicted"/>
<evidence type="ECO:0000313" key="3">
    <source>
        <dbReference type="Proteomes" id="UP000266841"/>
    </source>
</evidence>
<evidence type="ECO:0000256" key="1">
    <source>
        <dbReference type="SAM" id="MobiDB-lite"/>
    </source>
</evidence>
<organism evidence="2 3">
    <name type="scientific">Thalassiosira oceanica</name>
    <name type="common">Marine diatom</name>
    <dbReference type="NCBI Taxonomy" id="159749"/>
    <lineage>
        <taxon>Eukaryota</taxon>
        <taxon>Sar</taxon>
        <taxon>Stramenopiles</taxon>
        <taxon>Ochrophyta</taxon>
        <taxon>Bacillariophyta</taxon>
        <taxon>Coscinodiscophyceae</taxon>
        <taxon>Thalassiosirophycidae</taxon>
        <taxon>Thalassiosirales</taxon>
        <taxon>Thalassiosiraceae</taxon>
        <taxon>Thalassiosira</taxon>
    </lineage>
</organism>